<evidence type="ECO:0000256" key="4">
    <source>
        <dbReference type="ARBA" id="ARBA00022603"/>
    </source>
</evidence>
<dbReference type="GO" id="GO:0008270">
    <property type="term" value="F:zinc ion binding"/>
    <property type="evidence" value="ECO:0007669"/>
    <property type="project" value="InterPro"/>
</dbReference>
<dbReference type="SUPFAM" id="SSF46689">
    <property type="entry name" value="Homeodomain-like"/>
    <property type="match status" value="1"/>
</dbReference>
<dbReference type="Gene3D" id="3.30.160.70">
    <property type="entry name" value="Methylated DNA-protein cysteine methyltransferase domain"/>
    <property type="match status" value="1"/>
</dbReference>
<evidence type="ECO:0000256" key="8">
    <source>
        <dbReference type="ARBA" id="ARBA00022833"/>
    </source>
</evidence>
<comment type="catalytic activity">
    <reaction evidence="1">
        <text>a 4-O-methyl-thymidine in DNA + L-cysteinyl-[protein] = a thymidine in DNA + S-methyl-L-cysteinyl-[protein]</text>
        <dbReference type="Rhea" id="RHEA:53428"/>
        <dbReference type="Rhea" id="RHEA-COMP:10131"/>
        <dbReference type="Rhea" id="RHEA-COMP:10132"/>
        <dbReference type="Rhea" id="RHEA-COMP:13555"/>
        <dbReference type="Rhea" id="RHEA-COMP:13556"/>
        <dbReference type="ChEBI" id="CHEBI:29950"/>
        <dbReference type="ChEBI" id="CHEBI:82612"/>
        <dbReference type="ChEBI" id="CHEBI:137386"/>
        <dbReference type="ChEBI" id="CHEBI:137387"/>
        <dbReference type="EC" id="2.1.1.63"/>
    </reaction>
</comment>
<dbReference type="SUPFAM" id="SSF53155">
    <property type="entry name" value="Methylated DNA-protein cysteine methyltransferase domain"/>
    <property type="match status" value="1"/>
</dbReference>
<evidence type="ECO:0000256" key="7">
    <source>
        <dbReference type="ARBA" id="ARBA00022763"/>
    </source>
</evidence>
<dbReference type="Pfam" id="PF01035">
    <property type="entry name" value="DNA_binding_1"/>
    <property type="match status" value="1"/>
</dbReference>
<keyword evidence="12" id="KW-0804">Transcription</keyword>
<protein>
    <recommendedName>
        <fullName evidence="3">methylated-DNA--[protein]-cysteine S-methyltransferase</fullName>
        <ecNumber evidence="3">2.1.1.63</ecNumber>
    </recommendedName>
</protein>
<keyword evidence="19" id="KW-1185">Reference proteome</keyword>
<sequence>MSLMTPMLKSENDTDAGRWRQVLSRDKGADGQFVYAVRTTGIYCRPSCPSRRGKRENVEFFNRCEEAEQAGFRPCMRCRPHLDATLDAQDNARYANMVSAACRFIENADSVPSLEEIAQAAGASPAHFHRIFKNFTGLTPKAYADAHRAEKMRAVLKDNARITDAIYEAGYNSSSRFYEASDRILGMNPKAFKSGGENEIIHFAIGQSALGAVLVAVSGKGVCAILMGDDPQELIIDLERRFSKAQLVGADRDFEDHIAQAIGFVENPAIGFNLPLDLRGTAFQQRVWQALREIPYGKTISYSELSAKMGLPKSARAVAQACGANKIAVAIPCHRVVRHDGGLSGYRWGIERKRELLEKERQTRRQK</sequence>
<evidence type="ECO:0000256" key="5">
    <source>
        <dbReference type="ARBA" id="ARBA00022679"/>
    </source>
</evidence>
<dbReference type="PANTHER" id="PTHR10815:SF14">
    <property type="entry name" value="BIFUNCTIONAL TRANSCRIPTIONAL ACTIVATOR_DNA REPAIR ENZYME ADA"/>
    <property type="match status" value="1"/>
</dbReference>
<evidence type="ECO:0000256" key="12">
    <source>
        <dbReference type="ARBA" id="ARBA00023163"/>
    </source>
</evidence>
<keyword evidence="7" id="KW-0227">DNA damage</keyword>
<dbReference type="InterPro" id="IPR014048">
    <property type="entry name" value="MethylDNA_cys_MeTrfase_DNA-bd"/>
</dbReference>
<dbReference type="PIRSF" id="PIRSF000409">
    <property type="entry name" value="Ada"/>
    <property type="match status" value="1"/>
</dbReference>
<dbReference type="Gene3D" id="1.10.10.60">
    <property type="entry name" value="Homeodomain-like"/>
    <property type="match status" value="1"/>
</dbReference>
<evidence type="ECO:0000256" key="6">
    <source>
        <dbReference type="ARBA" id="ARBA00022723"/>
    </source>
</evidence>
<feature type="binding site" evidence="16">
    <location>
        <position position="44"/>
    </location>
    <ligand>
        <name>Zn(2+)</name>
        <dbReference type="ChEBI" id="CHEBI:29105"/>
    </ligand>
</feature>
<dbReference type="Pfam" id="PF02805">
    <property type="entry name" value="Ada_Zn_binding"/>
    <property type="match status" value="1"/>
</dbReference>
<dbReference type="GO" id="GO:0032259">
    <property type="term" value="P:methylation"/>
    <property type="evidence" value="ECO:0007669"/>
    <property type="project" value="UniProtKB-KW"/>
</dbReference>
<dbReference type="InterPro" id="IPR036388">
    <property type="entry name" value="WH-like_DNA-bd_sf"/>
</dbReference>
<dbReference type="GO" id="GO:0003908">
    <property type="term" value="F:methylated-DNA-[protein]-cysteine S-methyltransferase activity"/>
    <property type="evidence" value="ECO:0007669"/>
    <property type="project" value="UniProtKB-EC"/>
</dbReference>
<dbReference type="AlphaFoldDB" id="A0A502BNV5"/>
<evidence type="ECO:0000256" key="11">
    <source>
        <dbReference type="ARBA" id="ARBA00023159"/>
    </source>
</evidence>
<evidence type="ECO:0000256" key="2">
    <source>
        <dbReference type="ARBA" id="ARBA00008711"/>
    </source>
</evidence>
<dbReference type="InterPro" id="IPR035451">
    <property type="entry name" value="Ada-like_dom_sf"/>
</dbReference>
<keyword evidence="8 16" id="KW-0862">Zinc</keyword>
<keyword evidence="13" id="KW-0234">DNA repair</keyword>
<dbReference type="SMART" id="SM00342">
    <property type="entry name" value="HTH_ARAC"/>
    <property type="match status" value="1"/>
</dbReference>
<evidence type="ECO:0000256" key="3">
    <source>
        <dbReference type="ARBA" id="ARBA00011918"/>
    </source>
</evidence>
<dbReference type="GO" id="GO:0043565">
    <property type="term" value="F:sequence-specific DNA binding"/>
    <property type="evidence" value="ECO:0007669"/>
    <property type="project" value="InterPro"/>
</dbReference>
<feature type="binding site" evidence="16">
    <location>
        <position position="48"/>
    </location>
    <ligand>
        <name>Zn(2+)</name>
        <dbReference type="ChEBI" id="CHEBI:29105"/>
    </ligand>
</feature>
<dbReference type="PANTHER" id="PTHR10815">
    <property type="entry name" value="METHYLATED-DNA--PROTEIN-CYSTEINE METHYLTRANSFERASE"/>
    <property type="match status" value="1"/>
</dbReference>
<dbReference type="PROSITE" id="PS00374">
    <property type="entry name" value="MGMT"/>
    <property type="match status" value="1"/>
</dbReference>
<dbReference type="FunFam" id="1.10.10.10:FF:000214">
    <property type="entry name" value="Methylated-DNA--protein-cysteine methyltransferase"/>
    <property type="match status" value="1"/>
</dbReference>
<keyword evidence="10 18" id="KW-0238">DNA-binding</keyword>
<dbReference type="SUPFAM" id="SSF57884">
    <property type="entry name" value="Ada DNA repair protein, N-terminal domain (N-Ada 10)"/>
    <property type="match status" value="1"/>
</dbReference>
<accession>A0A502BNV5</accession>
<feature type="binding site" evidence="16">
    <location>
        <position position="75"/>
    </location>
    <ligand>
        <name>Zn(2+)</name>
        <dbReference type="ChEBI" id="CHEBI:29105"/>
    </ligand>
</feature>
<dbReference type="GO" id="GO:0006307">
    <property type="term" value="P:DNA alkylation repair"/>
    <property type="evidence" value="ECO:0007669"/>
    <property type="project" value="UniProtKB-ARBA"/>
</dbReference>
<feature type="active site" description="Nucleophile; methyl group acceptor from methylphosphotriester" evidence="15">
    <location>
        <position position="44"/>
    </location>
</feature>
<evidence type="ECO:0000256" key="15">
    <source>
        <dbReference type="PIRSR" id="PIRSR000409-1"/>
    </source>
</evidence>
<evidence type="ECO:0000256" key="16">
    <source>
        <dbReference type="PIRSR" id="PIRSR000409-3"/>
    </source>
</evidence>
<keyword evidence="4 18" id="KW-0489">Methyltransferase</keyword>
<dbReference type="InterPro" id="IPR001497">
    <property type="entry name" value="MethylDNA_cys_MeTrfase_AS"/>
</dbReference>
<feature type="domain" description="HTH araC/xylS-type" evidence="17">
    <location>
        <begin position="99"/>
        <end position="195"/>
    </location>
</feature>
<dbReference type="SUPFAM" id="SSF46767">
    <property type="entry name" value="Methylated DNA-protein cysteine methyltransferase, C-terminal domain"/>
    <property type="match status" value="1"/>
</dbReference>
<evidence type="ECO:0000256" key="13">
    <source>
        <dbReference type="ARBA" id="ARBA00023204"/>
    </source>
</evidence>
<keyword evidence="11" id="KW-0010">Activator</keyword>
<dbReference type="InterPro" id="IPR016221">
    <property type="entry name" value="Bifunct_regulatory_prot_Ada"/>
</dbReference>
<dbReference type="OrthoDB" id="9802228at2"/>
<dbReference type="InterPro" id="IPR009057">
    <property type="entry name" value="Homeodomain-like_sf"/>
</dbReference>
<dbReference type="Gene3D" id="3.40.10.10">
    <property type="entry name" value="DNA Methylphosphotriester Repair Domain"/>
    <property type="match status" value="1"/>
</dbReference>
<keyword evidence="6 16" id="KW-0479">Metal-binding</keyword>
<reference evidence="18 19" key="1">
    <citation type="journal article" date="2003" name="Int. J. Syst. Evol. Microbiol.">
        <title>Towards a standardized format for the description of a novel species (of an established genus): Ochrobactrum gallinifaecis sp. nov.</title>
        <authorList>
            <person name="Kampfer P."/>
            <person name="Buczolits S."/>
            <person name="Albrecht A."/>
            <person name="Busse H.J."/>
            <person name="Stackebrandt E."/>
        </authorList>
    </citation>
    <scope>NUCLEOTIDE SEQUENCE [LARGE SCALE GENOMIC DNA]</scope>
    <source>
        <strain evidence="18 19">ISO 196</strain>
    </source>
</reference>
<dbReference type="Proteomes" id="UP000315388">
    <property type="component" value="Unassembled WGS sequence"/>
</dbReference>
<evidence type="ECO:0000256" key="10">
    <source>
        <dbReference type="ARBA" id="ARBA00023125"/>
    </source>
</evidence>
<gene>
    <name evidence="18" type="primary">ada</name>
    <name evidence="18" type="ORF">FHY56_06075</name>
</gene>
<dbReference type="Gene3D" id="1.10.10.10">
    <property type="entry name" value="Winged helix-like DNA-binding domain superfamily/Winged helix DNA-binding domain"/>
    <property type="match status" value="1"/>
</dbReference>
<dbReference type="NCBIfam" id="TIGR00589">
    <property type="entry name" value="ogt"/>
    <property type="match status" value="1"/>
</dbReference>
<evidence type="ECO:0000256" key="1">
    <source>
        <dbReference type="ARBA" id="ARBA00001286"/>
    </source>
</evidence>
<dbReference type="InterPro" id="IPR036631">
    <property type="entry name" value="MGMT_N_sf"/>
</dbReference>
<comment type="catalytic activity">
    <reaction evidence="14">
        <text>a 6-O-methyl-2'-deoxyguanosine in DNA + L-cysteinyl-[protein] = S-methyl-L-cysteinyl-[protein] + a 2'-deoxyguanosine in DNA</text>
        <dbReference type="Rhea" id="RHEA:24000"/>
        <dbReference type="Rhea" id="RHEA-COMP:10131"/>
        <dbReference type="Rhea" id="RHEA-COMP:10132"/>
        <dbReference type="Rhea" id="RHEA-COMP:11367"/>
        <dbReference type="Rhea" id="RHEA-COMP:11368"/>
        <dbReference type="ChEBI" id="CHEBI:29950"/>
        <dbReference type="ChEBI" id="CHEBI:82612"/>
        <dbReference type="ChEBI" id="CHEBI:85445"/>
        <dbReference type="ChEBI" id="CHEBI:85448"/>
        <dbReference type="EC" id="2.1.1.63"/>
    </reaction>
</comment>
<dbReference type="GO" id="GO:0003700">
    <property type="term" value="F:DNA-binding transcription factor activity"/>
    <property type="evidence" value="ECO:0007669"/>
    <property type="project" value="InterPro"/>
</dbReference>
<dbReference type="InterPro" id="IPR036217">
    <property type="entry name" value="MethylDNA_cys_MeTrfase_DNAb"/>
</dbReference>
<proteinExistence type="inferred from homology"/>
<dbReference type="FunFam" id="3.40.10.10:FF:000001">
    <property type="entry name" value="DNA-3-methyladenine glycosylase 2"/>
    <property type="match status" value="1"/>
</dbReference>
<feature type="active site" description="Nucleophile; methyl group acceptor from either O6-methylguanine or O4-methylthymine" evidence="15">
    <location>
        <position position="333"/>
    </location>
</feature>
<evidence type="ECO:0000256" key="14">
    <source>
        <dbReference type="ARBA" id="ARBA00049348"/>
    </source>
</evidence>
<comment type="cofactor">
    <cofactor evidence="16">
        <name>Zn(2+)</name>
        <dbReference type="ChEBI" id="CHEBI:29105"/>
    </cofactor>
    <text evidence="16">Binds 1 zinc ion per subunit.</text>
</comment>
<evidence type="ECO:0000256" key="9">
    <source>
        <dbReference type="ARBA" id="ARBA00023015"/>
    </source>
</evidence>
<dbReference type="Pfam" id="PF12833">
    <property type="entry name" value="HTH_18"/>
    <property type="match status" value="1"/>
</dbReference>
<comment type="caution">
    <text evidence="18">The sequence shown here is derived from an EMBL/GenBank/DDBJ whole genome shotgun (WGS) entry which is preliminary data.</text>
</comment>
<dbReference type="CDD" id="cd06445">
    <property type="entry name" value="ATase"/>
    <property type="match status" value="1"/>
</dbReference>
<organism evidence="18 19">
    <name type="scientific">Brucella gallinifaecis</name>
    <dbReference type="NCBI Taxonomy" id="215590"/>
    <lineage>
        <taxon>Bacteria</taxon>
        <taxon>Pseudomonadati</taxon>
        <taxon>Pseudomonadota</taxon>
        <taxon>Alphaproteobacteria</taxon>
        <taxon>Hyphomicrobiales</taxon>
        <taxon>Brucellaceae</taxon>
        <taxon>Brucella/Ochrobactrum group</taxon>
        <taxon>Brucella</taxon>
    </lineage>
</organism>
<keyword evidence="9" id="KW-0805">Transcription regulation</keyword>
<evidence type="ECO:0000313" key="19">
    <source>
        <dbReference type="Proteomes" id="UP000315388"/>
    </source>
</evidence>
<dbReference type="InterPro" id="IPR004026">
    <property type="entry name" value="Ada_DNA_repair_Zn-bd"/>
</dbReference>
<dbReference type="PROSITE" id="PS01124">
    <property type="entry name" value="HTH_ARAC_FAMILY_2"/>
    <property type="match status" value="1"/>
</dbReference>
<evidence type="ECO:0000313" key="18">
    <source>
        <dbReference type="EMBL" id="TPF76222.1"/>
    </source>
</evidence>
<feature type="binding site" evidence="16">
    <location>
        <position position="78"/>
    </location>
    <ligand>
        <name>Zn(2+)</name>
        <dbReference type="ChEBI" id="CHEBI:29105"/>
    </ligand>
</feature>
<evidence type="ECO:0000259" key="17">
    <source>
        <dbReference type="PROSITE" id="PS01124"/>
    </source>
</evidence>
<dbReference type="EC" id="2.1.1.63" evidence="3"/>
<keyword evidence="5 18" id="KW-0808">Transferase</keyword>
<dbReference type="InterPro" id="IPR018060">
    <property type="entry name" value="HTH_AraC"/>
</dbReference>
<dbReference type="NCBIfam" id="NF011964">
    <property type="entry name" value="PRK15435.1"/>
    <property type="match status" value="1"/>
</dbReference>
<dbReference type="EMBL" id="VEWJ01000003">
    <property type="protein sequence ID" value="TPF76222.1"/>
    <property type="molecule type" value="Genomic_DNA"/>
</dbReference>
<comment type="similarity">
    <text evidence="2">Belongs to the MGMT family.</text>
</comment>
<name>A0A502BNV5_9HYPH</name>